<name>X1LD70_9ZZZZ</name>
<evidence type="ECO:0000313" key="1">
    <source>
        <dbReference type="EMBL" id="GAI17038.1"/>
    </source>
</evidence>
<dbReference type="PANTHER" id="PTHR41913">
    <property type="entry name" value="DUF1684 DOMAIN-CONTAINING PROTEIN"/>
    <property type="match status" value="1"/>
</dbReference>
<accession>X1LD70</accession>
<dbReference type="AlphaFoldDB" id="X1LD70"/>
<dbReference type="Gene3D" id="6.10.250.1680">
    <property type="match status" value="1"/>
</dbReference>
<dbReference type="EMBL" id="BARV01009550">
    <property type="protein sequence ID" value="GAI17038.1"/>
    <property type="molecule type" value="Genomic_DNA"/>
</dbReference>
<gene>
    <name evidence="1" type="ORF">S06H3_18801</name>
</gene>
<proteinExistence type="predicted"/>
<organism evidence="1">
    <name type="scientific">marine sediment metagenome</name>
    <dbReference type="NCBI Taxonomy" id="412755"/>
    <lineage>
        <taxon>unclassified sequences</taxon>
        <taxon>metagenomes</taxon>
        <taxon>ecological metagenomes</taxon>
    </lineage>
</organism>
<dbReference type="Pfam" id="PF07920">
    <property type="entry name" value="DUF1684"/>
    <property type="match status" value="1"/>
</dbReference>
<comment type="caution">
    <text evidence="1">The sequence shown here is derived from an EMBL/GenBank/DDBJ whole genome shotgun (WGS) entry which is preliminary data.</text>
</comment>
<sequence length="111" mass="13456">MTKIINNMKISSWKKTLEEERELKKGFFKAHPQSPIPPEERKKFKGLDYFPLDPDYRFELELHEHDEKKLVKMIYTKGEEQEFLRWGEFWFKIGGKECRLQVYGRDSRANS</sequence>
<feature type="non-terminal residue" evidence="1">
    <location>
        <position position="111"/>
    </location>
</feature>
<reference evidence="1" key="1">
    <citation type="journal article" date="2014" name="Front. Microbiol.">
        <title>High frequency of phylogenetically diverse reductive dehalogenase-homologous genes in deep subseafloor sedimentary metagenomes.</title>
        <authorList>
            <person name="Kawai M."/>
            <person name="Futagami T."/>
            <person name="Toyoda A."/>
            <person name="Takaki Y."/>
            <person name="Nishi S."/>
            <person name="Hori S."/>
            <person name="Arai W."/>
            <person name="Tsubouchi T."/>
            <person name="Morono Y."/>
            <person name="Uchiyama I."/>
            <person name="Ito T."/>
            <person name="Fujiyama A."/>
            <person name="Inagaki F."/>
            <person name="Takami H."/>
        </authorList>
    </citation>
    <scope>NUCLEOTIDE SEQUENCE</scope>
    <source>
        <strain evidence="1">Expedition CK06-06</strain>
    </source>
</reference>
<dbReference type="PANTHER" id="PTHR41913:SF1">
    <property type="entry name" value="DUF1684 DOMAIN-CONTAINING PROTEIN"/>
    <property type="match status" value="1"/>
</dbReference>
<dbReference type="InterPro" id="IPR012467">
    <property type="entry name" value="DUF1684"/>
</dbReference>
<protein>
    <submittedName>
        <fullName evidence="1">Uncharacterized protein</fullName>
    </submittedName>
</protein>